<keyword evidence="1" id="KW-0175">Coiled coil</keyword>
<feature type="region of interest" description="Disordered" evidence="2">
    <location>
        <begin position="1"/>
        <end position="32"/>
    </location>
</feature>
<feature type="compositionally biased region" description="Low complexity" evidence="2">
    <location>
        <begin position="1"/>
        <end position="20"/>
    </location>
</feature>
<comment type="caution">
    <text evidence="3">The sequence shown here is derived from an EMBL/GenBank/DDBJ whole genome shotgun (WGS) entry which is preliminary data.</text>
</comment>
<reference evidence="3 4" key="1">
    <citation type="submission" date="2018-05" db="EMBL/GenBank/DDBJ databases">
        <title>Whole genome sequencing for identification of molecular markers to develop diagnostic detection tools for the regulated plant pathogen Lachnellula willkommii.</title>
        <authorList>
            <person name="Giroux E."/>
            <person name="Bilodeau G."/>
        </authorList>
    </citation>
    <scope>NUCLEOTIDE SEQUENCE [LARGE SCALE GENOMIC DNA]</scope>
    <source>
        <strain evidence="3 4">CBS 625.97</strain>
    </source>
</reference>
<keyword evidence="4" id="KW-1185">Reference proteome</keyword>
<evidence type="ECO:0000313" key="3">
    <source>
        <dbReference type="EMBL" id="TVY55474.1"/>
    </source>
</evidence>
<sequence length="566" mass="64798">MADAGSESSTSTRSTYTRQTEPPRLGHSGLSTRKRLIGDTCSLPNIITSQRNAFPAESTPANGPYALLGKQEFKFGSYHLEFNGQSHDLQHQAHDANAILESPMENSTETTEQNSTPKLRPKELISSASGNSLAQGKSLRQGSFSYSAHDEDSEVDLAVQARQLRARERVVILRRRVVGTRRLRKSQKKELHQLRGNAQNALDKLMRKINESEGFGRLQEDLYPYYESLRKAQDALGPVEYTYGLSESQLDDEEQDLEEEEDHFYRHYDVNAVSVTESNLDDVISPLVKPYAPPEMDLRELNPNTENRLVREYLEKVSEAGRMKEELEDLEEDYYQFSKDASFRKRHSITLSIETATFLAEYPKLHSDVLKKLHIIEDDIFPLRKKCIDQDLFKECDHVYEPRDALYEEVMDSVYDARDRSPLRVAAHENKHDERETDFQDKREYVNSWLLQWIQDSAFEHLMLKTWIFFEYPERPEKDEVLADDKWSDLAIENWDTDSAGINANEHHCASRLDAIAGETGRLDATTTGRSGVSDGLGSLDVDFGAGDRIEEVRFEVEKYVGNIPT</sequence>
<proteinExistence type="predicted"/>
<accession>A0A7D8YUE9</accession>
<feature type="coiled-coil region" evidence="1">
    <location>
        <begin position="184"/>
        <end position="211"/>
    </location>
</feature>
<dbReference type="OrthoDB" id="3553547at2759"/>
<dbReference type="AlphaFoldDB" id="A0A7D8YUE9"/>
<dbReference type="Proteomes" id="UP000481288">
    <property type="component" value="Unassembled WGS sequence"/>
</dbReference>
<gene>
    <name evidence="3" type="ORF">LCER1_G004557</name>
</gene>
<organism evidence="3 4">
    <name type="scientific">Lachnellula cervina</name>
    <dbReference type="NCBI Taxonomy" id="1316786"/>
    <lineage>
        <taxon>Eukaryota</taxon>
        <taxon>Fungi</taxon>
        <taxon>Dikarya</taxon>
        <taxon>Ascomycota</taxon>
        <taxon>Pezizomycotina</taxon>
        <taxon>Leotiomycetes</taxon>
        <taxon>Helotiales</taxon>
        <taxon>Lachnaceae</taxon>
        <taxon>Lachnellula</taxon>
    </lineage>
</organism>
<feature type="coiled-coil region" evidence="1">
    <location>
        <begin position="310"/>
        <end position="340"/>
    </location>
</feature>
<evidence type="ECO:0000256" key="1">
    <source>
        <dbReference type="SAM" id="Coils"/>
    </source>
</evidence>
<name>A0A7D8YUE9_9HELO</name>
<protein>
    <submittedName>
        <fullName evidence="3">Uncharacterized protein</fullName>
    </submittedName>
</protein>
<dbReference type="EMBL" id="QGMG01000236">
    <property type="protein sequence ID" value="TVY55474.1"/>
    <property type="molecule type" value="Genomic_DNA"/>
</dbReference>
<evidence type="ECO:0000256" key="2">
    <source>
        <dbReference type="SAM" id="MobiDB-lite"/>
    </source>
</evidence>
<evidence type="ECO:0000313" key="4">
    <source>
        <dbReference type="Proteomes" id="UP000481288"/>
    </source>
</evidence>